<proteinExistence type="predicted"/>
<sequence length="491" mass="55789">MTPPFSSLRSLHPLHWLIIPIETKVREFDAKLLLSCAAAEAGYGVILGHQHVIQRTWRKMPRSTVFDKSVVKANEKKFRAYKRQGNGVIAWCEEGLLLADEQDYANRKLNPATLEHVDLFCSWGANQTRVVLGNVPEVENKLQAVGNPRMDLLRPEVRGYFSRGAAEIKNAFGPFLLINTNFAAYNNIRGAETSLEIQKRSGKIRSPQGEKLFREFVGFKERMYHAFTSLVETLARNFPDYTIVVRPHPAENHEVWRKTVSSWPNVRIVHEGNVINWLLAAEVTIQNGCTTGIESFLLDRPTVSYQPFASTIYENYLPDVLGIAARNEKGLVDLVKTICCGTLGESEQEQAEKRELAGHFIQNVDGELCVDRIVAQLPSFRRKKDQIIGNRFLQAARQVRNWQTTCRYLARSVKDRFVDGRSMNLKKGGRESLANVQKKVVKQVFPGLTWDEVNTGVQTFQQVMQRFDGIEVFPYARNCFVIAPPHSRDNG</sequence>
<dbReference type="Gene3D" id="3.40.50.12580">
    <property type="match status" value="1"/>
</dbReference>
<dbReference type="Proteomes" id="UP000184139">
    <property type="component" value="Unassembled WGS sequence"/>
</dbReference>
<dbReference type="EMBL" id="FQXS01000029">
    <property type="protein sequence ID" value="SHI07750.1"/>
    <property type="molecule type" value="Genomic_DNA"/>
</dbReference>
<dbReference type="AlphaFoldDB" id="A0A1M5Y6P3"/>
<dbReference type="InterPro" id="IPR043148">
    <property type="entry name" value="TagF_C"/>
</dbReference>
<keyword evidence="2" id="KW-1185">Reference proteome</keyword>
<evidence type="ECO:0000313" key="1">
    <source>
        <dbReference type="EMBL" id="SHI07750.1"/>
    </source>
</evidence>
<dbReference type="InterPro" id="IPR030906">
    <property type="entry name" value="Surf_polysacc"/>
</dbReference>
<gene>
    <name evidence="1" type="ORF">SAMN02745124_03694</name>
</gene>
<dbReference type="STRING" id="1121409.SAMN02745124_03694"/>
<dbReference type="NCBIfam" id="TIGR04396">
    <property type="entry name" value="surf_polysacc"/>
    <property type="match status" value="1"/>
</dbReference>
<accession>A0A1M5Y6P3</accession>
<name>A0A1M5Y6P3_9BACT</name>
<reference evidence="1 2" key="1">
    <citation type="submission" date="2016-11" db="EMBL/GenBank/DDBJ databases">
        <authorList>
            <person name="Jaros S."/>
            <person name="Januszkiewicz K."/>
            <person name="Wedrychowicz H."/>
        </authorList>
    </citation>
    <scope>NUCLEOTIDE SEQUENCE [LARGE SCALE GENOMIC DNA]</scope>
    <source>
        <strain evidence="1 2">DSM 9705</strain>
    </source>
</reference>
<dbReference type="RefSeq" id="WP_073378408.1">
    <property type="nucleotide sequence ID" value="NZ_FQXS01000029.1"/>
</dbReference>
<evidence type="ECO:0000313" key="2">
    <source>
        <dbReference type="Proteomes" id="UP000184139"/>
    </source>
</evidence>
<protein>
    <submittedName>
        <fullName evidence="1">Surface carbohydrate biosynthesis protein</fullName>
    </submittedName>
</protein>
<organism evidence="1 2">
    <name type="scientific">Desulfofustis glycolicus DSM 9705</name>
    <dbReference type="NCBI Taxonomy" id="1121409"/>
    <lineage>
        <taxon>Bacteria</taxon>
        <taxon>Pseudomonadati</taxon>
        <taxon>Thermodesulfobacteriota</taxon>
        <taxon>Desulfobulbia</taxon>
        <taxon>Desulfobulbales</taxon>
        <taxon>Desulfocapsaceae</taxon>
        <taxon>Desulfofustis</taxon>
    </lineage>
</organism>